<name>A0A034WFH2_BACDO</name>
<dbReference type="OrthoDB" id="8069881at2759"/>
<feature type="compositionally biased region" description="Polar residues" evidence="1">
    <location>
        <begin position="137"/>
        <end position="154"/>
    </location>
</feature>
<protein>
    <submittedName>
        <fullName evidence="3">Uncharacterized protein</fullName>
    </submittedName>
</protein>
<proteinExistence type="predicted"/>
<dbReference type="AlphaFoldDB" id="A0A034WFH2"/>
<evidence type="ECO:0000256" key="1">
    <source>
        <dbReference type="SAM" id="MobiDB-lite"/>
    </source>
</evidence>
<dbReference type="EMBL" id="GAKP01004651">
    <property type="protein sequence ID" value="JAC54301.1"/>
    <property type="molecule type" value="Transcribed_RNA"/>
</dbReference>
<evidence type="ECO:0000313" key="3">
    <source>
        <dbReference type="EMBL" id="JAC54301.1"/>
    </source>
</evidence>
<sequence>MRFDFVISVFALALISITLPAEGKRVTLVPLPASEVYRLLREAGREDAVPEGRVVTQGIAAVSGFAVGLAKGIGGSLLVDLAANLLAANGQNVTGETEEVCFNSRSLDEIDDADDDEYAEGRQDDDDAITSVDYSDYDSSNPVRSDASSPSVTNAGIDYGDDEDIRAGDDTRSRTITTTKTGPGDSINCVLIKQ</sequence>
<accession>A0A034WFH2</accession>
<keyword evidence="2" id="KW-0732">Signal</keyword>
<evidence type="ECO:0000256" key="2">
    <source>
        <dbReference type="SAM" id="SignalP"/>
    </source>
</evidence>
<feature type="chain" id="PRO_5001562434" evidence="2">
    <location>
        <begin position="24"/>
        <end position="194"/>
    </location>
</feature>
<feature type="signal peptide" evidence="2">
    <location>
        <begin position="1"/>
        <end position="23"/>
    </location>
</feature>
<organism evidence="3">
    <name type="scientific">Bactrocera dorsalis</name>
    <name type="common">Oriental fruit fly</name>
    <name type="synonym">Dacus dorsalis</name>
    <dbReference type="NCBI Taxonomy" id="27457"/>
    <lineage>
        <taxon>Eukaryota</taxon>
        <taxon>Metazoa</taxon>
        <taxon>Ecdysozoa</taxon>
        <taxon>Arthropoda</taxon>
        <taxon>Hexapoda</taxon>
        <taxon>Insecta</taxon>
        <taxon>Pterygota</taxon>
        <taxon>Neoptera</taxon>
        <taxon>Endopterygota</taxon>
        <taxon>Diptera</taxon>
        <taxon>Brachycera</taxon>
        <taxon>Muscomorpha</taxon>
        <taxon>Tephritoidea</taxon>
        <taxon>Tephritidae</taxon>
        <taxon>Bactrocera</taxon>
        <taxon>Bactrocera</taxon>
    </lineage>
</organism>
<feature type="region of interest" description="Disordered" evidence="1">
    <location>
        <begin position="111"/>
        <end position="194"/>
    </location>
</feature>
<reference evidence="3" key="1">
    <citation type="journal article" date="2014" name="BMC Genomics">
        <title>Characterizing the developmental transcriptome of the oriental fruit fly, Bactrocera dorsalis (Diptera: Tephritidae) through comparative genomic analysis with Drosophila melanogaster utilizing modENCODE datasets.</title>
        <authorList>
            <person name="Geib S.M."/>
            <person name="Calla B."/>
            <person name="Hall B."/>
            <person name="Hou S."/>
            <person name="Manoukis N.C."/>
        </authorList>
    </citation>
    <scope>NUCLEOTIDE SEQUENCE</scope>
    <source>
        <strain evidence="3">Punador</strain>
    </source>
</reference>
<feature type="compositionally biased region" description="Acidic residues" evidence="1">
    <location>
        <begin position="111"/>
        <end position="128"/>
    </location>
</feature>